<proteinExistence type="predicted"/>
<comment type="caution">
    <text evidence="1">The sequence shown here is derived from an EMBL/GenBank/DDBJ whole genome shotgun (WGS) entry which is preliminary data.</text>
</comment>
<dbReference type="AlphaFoldDB" id="A0AAV8ZB77"/>
<name>A0AAV8ZB77_9CUCU</name>
<keyword evidence="2" id="KW-1185">Reference proteome</keyword>
<sequence>MRFSTAVFRKPKTKVEAKKFATNKDVSCIAGCLSVSSGLNVTLKAGGFKTNDEHQSVLINDYDHLDHYK</sequence>
<gene>
    <name evidence="1" type="ORF">NQ318_020085</name>
</gene>
<dbReference type="EMBL" id="JAPWTK010000007">
    <property type="protein sequence ID" value="KAJ8960790.1"/>
    <property type="molecule type" value="Genomic_DNA"/>
</dbReference>
<accession>A0AAV8ZB77</accession>
<dbReference type="Proteomes" id="UP001162162">
    <property type="component" value="Unassembled WGS sequence"/>
</dbReference>
<reference evidence="1" key="1">
    <citation type="journal article" date="2023" name="Insect Mol. Biol.">
        <title>Genome sequencing provides insights into the evolution of gene families encoding plant cell wall-degrading enzymes in longhorned beetles.</title>
        <authorList>
            <person name="Shin N.R."/>
            <person name="Okamura Y."/>
            <person name="Kirsch R."/>
            <person name="Pauchet Y."/>
        </authorList>
    </citation>
    <scope>NUCLEOTIDE SEQUENCE</scope>
    <source>
        <strain evidence="1">AMC_N1</strain>
    </source>
</reference>
<organism evidence="1 2">
    <name type="scientific">Aromia moschata</name>
    <dbReference type="NCBI Taxonomy" id="1265417"/>
    <lineage>
        <taxon>Eukaryota</taxon>
        <taxon>Metazoa</taxon>
        <taxon>Ecdysozoa</taxon>
        <taxon>Arthropoda</taxon>
        <taxon>Hexapoda</taxon>
        <taxon>Insecta</taxon>
        <taxon>Pterygota</taxon>
        <taxon>Neoptera</taxon>
        <taxon>Endopterygota</taxon>
        <taxon>Coleoptera</taxon>
        <taxon>Polyphaga</taxon>
        <taxon>Cucujiformia</taxon>
        <taxon>Chrysomeloidea</taxon>
        <taxon>Cerambycidae</taxon>
        <taxon>Cerambycinae</taxon>
        <taxon>Callichromatini</taxon>
        <taxon>Aromia</taxon>
    </lineage>
</organism>
<evidence type="ECO:0000313" key="1">
    <source>
        <dbReference type="EMBL" id="KAJ8960790.1"/>
    </source>
</evidence>
<protein>
    <submittedName>
        <fullName evidence="1">Uncharacterized protein</fullName>
    </submittedName>
</protein>
<evidence type="ECO:0000313" key="2">
    <source>
        <dbReference type="Proteomes" id="UP001162162"/>
    </source>
</evidence>